<protein>
    <submittedName>
        <fullName evidence="1">Uncharacterized protein</fullName>
    </submittedName>
</protein>
<dbReference type="Proteomes" id="UP000501648">
    <property type="component" value="Chromosome"/>
</dbReference>
<evidence type="ECO:0000313" key="1">
    <source>
        <dbReference type="EMBL" id="QJP99277.1"/>
    </source>
</evidence>
<accession>A0A6M3ZKV3</accession>
<sequence length="68" mass="7693">MENSTSVIEKGEKGALAVYLCLCNRQQDRRMGILVGGQYRRLYVVIEKMTVALRRRLPLIQSVRGAAL</sequence>
<dbReference type="AlphaFoldDB" id="A0A6M3ZKV3"/>
<gene>
    <name evidence="1" type="ORF">C798_03240</name>
</gene>
<name>A0A6M3ZKV3_9BURK</name>
<reference evidence="1 2" key="1">
    <citation type="journal article" date="2012" name="J. Bacteriol.">
        <title>Genome sequence of the pathogenic Herbaspirillum seropedicae strain Os34, isolated from rice roots.</title>
        <authorList>
            <person name="Ye W."/>
            <person name="Ye S."/>
            <person name="Liu J."/>
            <person name="Chang S."/>
            <person name="Chen M."/>
            <person name="Zhu B."/>
            <person name="Guo L."/>
            <person name="An Q."/>
        </authorList>
    </citation>
    <scope>NUCLEOTIDE SEQUENCE [LARGE SCALE GENOMIC DNA]</scope>
    <source>
        <strain evidence="1 2">Os34</strain>
    </source>
</reference>
<proteinExistence type="predicted"/>
<evidence type="ECO:0000313" key="2">
    <source>
        <dbReference type="Proteomes" id="UP000501648"/>
    </source>
</evidence>
<organism evidence="1 2">
    <name type="scientific">Herbaspirillum rubrisubalbicans Os34</name>
    <dbReference type="NCBI Taxonomy" id="1235827"/>
    <lineage>
        <taxon>Bacteria</taxon>
        <taxon>Pseudomonadati</taxon>
        <taxon>Pseudomonadota</taxon>
        <taxon>Betaproteobacteria</taxon>
        <taxon>Burkholderiales</taxon>
        <taxon>Oxalobacteraceae</taxon>
        <taxon>Herbaspirillum</taxon>
    </lineage>
</organism>
<dbReference type="EMBL" id="CP008956">
    <property type="protein sequence ID" value="QJP99277.1"/>
    <property type="molecule type" value="Genomic_DNA"/>
</dbReference>